<dbReference type="SUPFAM" id="SSF53098">
    <property type="entry name" value="Ribonuclease H-like"/>
    <property type="match status" value="1"/>
</dbReference>
<dbReference type="InterPro" id="IPR013103">
    <property type="entry name" value="RVT_2"/>
</dbReference>
<dbReference type="Pfam" id="PF25597">
    <property type="entry name" value="SH3_retrovirus"/>
    <property type="match status" value="1"/>
</dbReference>
<dbReference type="Pfam" id="PF07727">
    <property type="entry name" value="RVT_2"/>
    <property type="match status" value="1"/>
</dbReference>
<keyword evidence="1" id="KW-0064">Aspartyl protease</keyword>
<organism evidence="4 5">
    <name type="scientific">Rhynchospora tenuis</name>
    <dbReference type="NCBI Taxonomy" id="198213"/>
    <lineage>
        <taxon>Eukaryota</taxon>
        <taxon>Viridiplantae</taxon>
        <taxon>Streptophyta</taxon>
        <taxon>Embryophyta</taxon>
        <taxon>Tracheophyta</taxon>
        <taxon>Spermatophyta</taxon>
        <taxon>Magnoliopsida</taxon>
        <taxon>Liliopsida</taxon>
        <taxon>Poales</taxon>
        <taxon>Cyperaceae</taxon>
        <taxon>Cyperoideae</taxon>
        <taxon>Rhynchosporeae</taxon>
        <taxon>Rhynchospora</taxon>
    </lineage>
</organism>
<dbReference type="GO" id="GO:0003676">
    <property type="term" value="F:nucleic acid binding"/>
    <property type="evidence" value="ECO:0007669"/>
    <property type="project" value="InterPro"/>
</dbReference>
<dbReference type="InterPro" id="IPR012337">
    <property type="entry name" value="RNaseH-like_sf"/>
</dbReference>
<dbReference type="PANTHER" id="PTHR11439:SF455">
    <property type="entry name" value="RLK (RECEPTOR-LIKE PROTEIN KINASE) 8, PUTATIVE-RELATED"/>
    <property type="match status" value="1"/>
</dbReference>
<evidence type="ECO:0000256" key="2">
    <source>
        <dbReference type="SAM" id="MobiDB-lite"/>
    </source>
</evidence>
<dbReference type="Proteomes" id="UP001210211">
    <property type="component" value="Unassembled WGS sequence"/>
</dbReference>
<dbReference type="GO" id="GO:0004190">
    <property type="term" value="F:aspartic-type endopeptidase activity"/>
    <property type="evidence" value="ECO:0007669"/>
    <property type="project" value="UniProtKB-KW"/>
</dbReference>
<comment type="caution">
    <text evidence="4">The sequence shown here is derived from an EMBL/GenBank/DDBJ whole genome shotgun (WGS) entry which is preliminary data.</text>
</comment>
<dbReference type="SUPFAM" id="SSF56672">
    <property type="entry name" value="DNA/RNA polymerases"/>
    <property type="match status" value="1"/>
</dbReference>
<feature type="compositionally biased region" description="Polar residues" evidence="2">
    <location>
        <begin position="830"/>
        <end position="853"/>
    </location>
</feature>
<dbReference type="InterPro" id="IPR054722">
    <property type="entry name" value="PolX-like_BBD"/>
</dbReference>
<keyword evidence="1" id="KW-0378">Hydrolase</keyword>
<dbReference type="InterPro" id="IPR043502">
    <property type="entry name" value="DNA/RNA_pol_sf"/>
</dbReference>
<reference evidence="4 5" key="1">
    <citation type="journal article" date="2022" name="Cell">
        <title>Repeat-based holocentromeres influence genome architecture and karyotype evolution.</title>
        <authorList>
            <person name="Hofstatter P.G."/>
            <person name="Thangavel G."/>
            <person name="Lux T."/>
            <person name="Neumann P."/>
            <person name="Vondrak T."/>
            <person name="Novak P."/>
            <person name="Zhang M."/>
            <person name="Costa L."/>
            <person name="Castellani M."/>
            <person name="Scott A."/>
            <person name="Toegelov H."/>
            <person name="Fuchs J."/>
            <person name="Mata-Sucre Y."/>
            <person name="Dias Y."/>
            <person name="Vanzela A.L.L."/>
            <person name="Huettel B."/>
            <person name="Almeida C.C.S."/>
            <person name="Simkova H."/>
            <person name="Souza G."/>
            <person name="Pedrosa-Harand A."/>
            <person name="Macas J."/>
            <person name="Mayer K.F.X."/>
            <person name="Houben A."/>
            <person name="Marques A."/>
        </authorList>
    </citation>
    <scope>NUCLEOTIDE SEQUENCE [LARGE SCALE GENOMIC DNA]</scope>
    <source>
        <strain evidence="4">RhyTen1mFocal</strain>
    </source>
</reference>
<protein>
    <recommendedName>
        <fullName evidence="3">Integrase catalytic domain-containing protein</fullName>
    </recommendedName>
</protein>
<name>A0AAD6EUE1_9POAL</name>
<dbReference type="Pfam" id="PF22936">
    <property type="entry name" value="Pol_BBD"/>
    <property type="match status" value="1"/>
</dbReference>
<dbReference type="PANTHER" id="PTHR11439">
    <property type="entry name" value="GAG-POL-RELATED RETROTRANSPOSON"/>
    <property type="match status" value="1"/>
</dbReference>
<dbReference type="PROSITE" id="PS50994">
    <property type="entry name" value="INTEGRASE"/>
    <property type="match status" value="1"/>
</dbReference>
<dbReference type="Pfam" id="PF14223">
    <property type="entry name" value="Retrotran_gag_2"/>
    <property type="match status" value="1"/>
</dbReference>
<feature type="compositionally biased region" description="Polar residues" evidence="2">
    <location>
        <begin position="808"/>
        <end position="821"/>
    </location>
</feature>
<feature type="domain" description="Integrase catalytic" evidence="3">
    <location>
        <begin position="533"/>
        <end position="695"/>
    </location>
</feature>
<dbReference type="EMBL" id="JAMRDG010000001">
    <property type="protein sequence ID" value="KAJ3701350.1"/>
    <property type="molecule type" value="Genomic_DNA"/>
</dbReference>
<dbReference type="GO" id="GO:0015074">
    <property type="term" value="P:DNA integration"/>
    <property type="evidence" value="ECO:0007669"/>
    <property type="project" value="InterPro"/>
</dbReference>
<feature type="region of interest" description="Disordered" evidence="2">
    <location>
        <begin position="795"/>
        <end position="854"/>
    </location>
</feature>
<feature type="region of interest" description="Disordered" evidence="2">
    <location>
        <begin position="257"/>
        <end position="288"/>
    </location>
</feature>
<keyword evidence="5" id="KW-1185">Reference proteome</keyword>
<feature type="compositionally biased region" description="Basic residues" evidence="2">
    <location>
        <begin position="270"/>
        <end position="282"/>
    </location>
</feature>
<dbReference type="InterPro" id="IPR001584">
    <property type="entry name" value="Integrase_cat-core"/>
</dbReference>
<evidence type="ECO:0000313" key="4">
    <source>
        <dbReference type="EMBL" id="KAJ3701350.1"/>
    </source>
</evidence>
<dbReference type="InterPro" id="IPR057670">
    <property type="entry name" value="SH3_retrovirus"/>
</dbReference>
<sequence length="1411" mass="158086">MPANSSISVSPSSSSIAQPIQFSHQINTTLSSDNFLLWKLQVQPVLRGHGLMPFLDGSKVIPDAFLESTNGARTPNPEHERWLRQDQLILAWIFNSLSTQILAQVVNCDTSAQVWRQLHHIYNSQSLAKIMELKFLLQTIRKGNDTCAQYLQRIQSIADNLRSVGSAISDQDLILQTLHGLGTEFESFVTAITMRQEPVSMPELHNLLLAHEARNRLQNQTTVMMVNQQANSSTGTSTPVNAPLTNSDTSHQALASQYMPRQQSGTYQGRGRRGGYRGRGRGRQSNNTREDVYCQICTKWGHPAYKCHHRFDITYTGPTPTSSTQVQQNSSVQPHQALLAEPTVSDPVANWFLDSGASTHVTPELNNLSSHQVYTGSDRVYMGNGEGLSITHTGSSFISLPHMQLKLNNVLCVPKLTKNLLSISQLTQDNPISVEFTSNSCFVKDLATQKVILHGSLCNGLYALHTPPQHQVHHLSQSNLDIWHSKLAHCSLSVIKALQKSNRISVLGSQFSECSDCNRSKAHKLPFFYSNFEAVHPLHVIHTDVWGPAPVLSHSGNKYYVLFTDQFSRFSWLYCCSVKSDVCKIFTQFRQKAENLLSNKIKIVQCDGGTEFKPIQSQFPDITFHISCPYTPEQNGLVERKHRHIVELSLASMYHAAIPLEYWDTVFESTLFVINRLPTTVTDMKSPFEKLFHTAPDYQFLHTLGCECFPLLRPYNQHKLQPRSESCVFMGYSALHKGYKCLHIPSQRTYISRHVKFNETVFPFSKIVPANSTKTAPTTTAPLTIIPIPVTPQTPPPHKPTPTAAIPSTQSTVMPSSTNTHIPIIPPSAPTSKTIPTTSKHSMTTRSRTNNLKPKQFPHHKVLQTTKYPLTISTSEPTCYTQAVKTQEWRQAMANELDALAKNNTWQLVDPPLHANIIGCKWLFKIKKRADGTVERYKARLVAKGYNQEEGLDYFETFSPVVKPTTIRIVLTIALSQGWHIHQLDVNNAFLHGDLDETILMQQPPGFVDSLHPNKVCLLRKALYGLKQAPRAWFHKLKEFLLTHKFVCSQSDNSLFVFRSKSTVLFLLVYVDDIVITGNDTTAISSLLSTLQTAFSIKDLGQINYFLGIQVSVTDTSLCLNQSQYISSILQKTHMEGAKPCKTPMQAGLQLSKFSGIALSDPQQYRMIVGALQYATITRPDIAFAVNKVAQFMAQPTDVHWQAVKRILRYLKGTITKGLLLTKSTHLTLTAYTDADWAGCPDERKSTTGYAIFLGNNLVSWSSKKQATVARSSTEAEYRSMAMAAAEIIWIQSLLHELGVKSAKSPILWCDNLGATFLAANPVFHARTKHIELDFHFIREQVASKKLNIQFLCSTDQLADVLTKPLPSTRFLHLCSKLTVVEDPLRLRGDVEMMHTDKLDNSSSDSNTEDN</sequence>
<dbReference type="CDD" id="cd09272">
    <property type="entry name" value="RNase_HI_RT_Ty1"/>
    <property type="match status" value="1"/>
</dbReference>
<accession>A0AAD6EUE1</accession>
<proteinExistence type="predicted"/>
<gene>
    <name evidence="4" type="ORF">LUZ61_005055</name>
</gene>
<dbReference type="InterPro" id="IPR036397">
    <property type="entry name" value="RNaseH_sf"/>
</dbReference>
<dbReference type="Gene3D" id="3.30.420.10">
    <property type="entry name" value="Ribonuclease H-like superfamily/Ribonuclease H"/>
    <property type="match status" value="1"/>
</dbReference>
<keyword evidence="1" id="KW-0645">Protease</keyword>
<evidence type="ECO:0000259" key="3">
    <source>
        <dbReference type="PROSITE" id="PS50994"/>
    </source>
</evidence>
<evidence type="ECO:0000313" key="5">
    <source>
        <dbReference type="Proteomes" id="UP001210211"/>
    </source>
</evidence>
<evidence type="ECO:0000256" key="1">
    <source>
        <dbReference type="ARBA" id="ARBA00022750"/>
    </source>
</evidence>